<dbReference type="PROSITE" id="PS00086">
    <property type="entry name" value="CYTOCHROME_P450"/>
    <property type="match status" value="1"/>
</dbReference>
<comment type="function">
    <text evidence="8">Cytochromes P450 are a group of heme-thiolate monooxygenases. They oxidize a variety of structurally unrelated compounds, including steroids, fatty acids, and xenobiotics.</text>
</comment>
<keyword evidence="5 10" id="KW-0560">Oxidoreductase</keyword>
<evidence type="ECO:0008006" key="14">
    <source>
        <dbReference type="Google" id="ProtNLM"/>
    </source>
</evidence>
<dbReference type="GO" id="GO:0016705">
    <property type="term" value="F:oxidoreductase activity, acting on paired donors, with incorporation or reduction of molecular oxygen"/>
    <property type="evidence" value="ECO:0007669"/>
    <property type="project" value="InterPro"/>
</dbReference>
<dbReference type="InParanoid" id="B3RU52"/>
<gene>
    <name evidence="12" type="ORF">TRIADDRAFT_55158</name>
</gene>
<evidence type="ECO:0000256" key="10">
    <source>
        <dbReference type="RuleBase" id="RU000461"/>
    </source>
</evidence>
<dbReference type="InterPro" id="IPR036396">
    <property type="entry name" value="Cyt_P450_sf"/>
</dbReference>
<dbReference type="FunFam" id="1.10.630.10:FF:000182">
    <property type="entry name" value="Cytochrome P450 3A4"/>
    <property type="match status" value="1"/>
</dbReference>
<dbReference type="CTD" id="6752991"/>
<evidence type="ECO:0000313" key="12">
    <source>
        <dbReference type="EMBL" id="EDV25280.1"/>
    </source>
</evidence>
<dbReference type="AlphaFoldDB" id="B3RU52"/>
<dbReference type="GeneID" id="6752991"/>
<evidence type="ECO:0000256" key="8">
    <source>
        <dbReference type="ARBA" id="ARBA00043906"/>
    </source>
</evidence>
<evidence type="ECO:0000313" key="13">
    <source>
        <dbReference type="Proteomes" id="UP000009022"/>
    </source>
</evidence>
<evidence type="ECO:0000256" key="7">
    <source>
        <dbReference type="ARBA" id="ARBA00023033"/>
    </source>
</evidence>
<comment type="cofactor">
    <cofactor evidence="1 9">
        <name>heme</name>
        <dbReference type="ChEBI" id="CHEBI:30413"/>
    </cofactor>
</comment>
<evidence type="ECO:0000256" key="2">
    <source>
        <dbReference type="ARBA" id="ARBA00010617"/>
    </source>
</evidence>
<dbReference type="PRINTS" id="PR00463">
    <property type="entry name" value="EP450I"/>
</dbReference>
<dbReference type="PhylomeDB" id="B3RU52"/>
<comment type="similarity">
    <text evidence="2 10">Belongs to the cytochrome P450 family.</text>
</comment>
<evidence type="ECO:0000256" key="9">
    <source>
        <dbReference type="PIRSR" id="PIRSR602401-1"/>
    </source>
</evidence>
<accession>B3RU52</accession>
<dbReference type="Gene3D" id="1.10.630.10">
    <property type="entry name" value="Cytochrome P450"/>
    <property type="match status" value="1"/>
</dbReference>
<keyword evidence="4 9" id="KW-0479">Metal-binding</keyword>
<keyword evidence="11" id="KW-0472">Membrane</keyword>
<dbReference type="KEGG" id="tad:TRIADDRAFT_55158"/>
<keyword evidence="11" id="KW-1133">Transmembrane helix</keyword>
<name>B3RU52_TRIAD</name>
<dbReference type="InterPro" id="IPR017972">
    <property type="entry name" value="Cyt_P450_CS"/>
</dbReference>
<dbReference type="OrthoDB" id="1372046at2759"/>
<feature type="transmembrane region" description="Helical" evidence="11">
    <location>
        <begin position="7"/>
        <end position="26"/>
    </location>
</feature>
<reference evidence="12 13" key="1">
    <citation type="journal article" date="2008" name="Nature">
        <title>The Trichoplax genome and the nature of placozoans.</title>
        <authorList>
            <person name="Srivastava M."/>
            <person name="Begovic E."/>
            <person name="Chapman J."/>
            <person name="Putnam N.H."/>
            <person name="Hellsten U."/>
            <person name="Kawashima T."/>
            <person name="Kuo A."/>
            <person name="Mitros T."/>
            <person name="Salamov A."/>
            <person name="Carpenter M.L."/>
            <person name="Signorovitch A.Y."/>
            <person name="Moreno M.A."/>
            <person name="Kamm K."/>
            <person name="Grimwood J."/>
            <person name="Schmutz J."/>
            <person name="Shapiro H."/>
            <person name="Grigoriev I.V."/>
            <person name="Buss L.W."/>
            <person name="Schierwater B."/>
            <person name="Dellaporta S.L."/>
            <person name="Rokhsar D.S."/>
        </authorList>
    </citation>
    <scope>NUCLEOTIDE SEQUENCE [LARGE SCALE GENOMIC DNA]</scope>
    <source>
        <strain evidence="12 13">Grell-BS-1999</strain>
    </source>
</reference>
<dbReference type="eggNOG" id="KOG0158">
    <property type="taxonomic scope" value="Eukaryota"/>
</dbReference>
<evidence type="ECO:0000256" key="3">
    <source>
        <dbReference type="ARBA" id="ARBA00022617"/>
    </source>
</evidence>
<dbReference type="GO" id="GO:0005506">
    <property type="term" value="F:iron ion binding"/>
    <property type="evidence" value="ECO:0007669"/>
    <property type="project" value="InterPro"/>
</dbReference>
<sequence>MPVLDNLNVRAVTVVATVSVSAYFIYRKIVEPLHYFEQIGIPGPTPVAFLGNLPDLEEGIHLAHVALKEKYGKVFGLIIGRKPQIVVCDVNILQKILIENFNGFCNRRGFQLLPYDNLKYGVNTLRDREWRRVRSILMPAFTLESCEELAPIIAKSCNILLIKFLQASYTEQALNISSAMNQFATEITMVTLFGQPGKLQTSVNVRPDKLTIAINSIFRVPPMTSLLILAIPPLSSYLLKINSTGFRYLESVCYRAIRRKRERIAEKMECQRDLLQLMLEADRNGKLNDTDIASQSLTYLLTSYHPLKNGLCFLVYLIATHKEVQNRLIREIDENLPNRELPTQKEISKLVYLDAVIKETLRLYPATFIYHREAVEDCSINGFFFPKEVTIAIPVYAIHRDPEIWPNPSSFRPERFLSDDANSARHPCSYLPFGVGARACMATHFVTMIFKMMLVITLRSIKFKTVAETEVPLSTTSLASLQPMYDVYLGIERRVYVDSI</sequence>
<dbReference type="Pfam" id="PF00067">
    <property type="entry name" value="p450"/>
    <property type="match status" value="1"/>
</dbReference>
<keyword evidence="13" id="KW-1185">Reference proteome</keyword>
<dbReference type="PANTHER" id="PTHR24302:SF15">
    <property type="entry name" value="FATTY-ACID PEROXYGENASE"/>
    <property type="match status" value="1"/>
</dbReference>
<keyword evidence="6 9" id="KW-0408">Iron</keyword>
<keyword evidence="7 10" id="KW-0503">Monooxygenase</keyword>
<keyword evidence="3 9" id="KW-0349">Heme</keyword>
<feature type="binding site" description="axial binding residue" evidence="9">
    <location>
        <position position="440"/>
    </location>
    <ligand>
        <name>heme</name>
        <dbReference type="ChEBI" id="CHEBI:30413"/>
    </ligand>
    <ligandPart>
        <name>Fe</name>
        <dbReference type="ChEBI" id="CHEBI:18248"/>
    </ligandPart>
</feature>
<protein>
    <recommendedName>
        <fullName evidence="14">Cytochrome P450</fullName>
    </recommendedName>
</protein>
<dbReference type="PRINTS" id="PR00385">
    <property type="entry name" value="P450"/>
</dbReference>
<evidence type="ECO:0000256" key="4">
    <source>
        <dbReference type="ARBA" id="ARBA00022723"/>
    </source>
</evidence>
<evidence type="ECO:0000256" key="6">
    <source>
        <dbReference type="ARBA" id="ARBA00023004"/>
    </source>
</evidence>
<dbReference type="SUPFAM" id="SSF48264">
    <property type="entry name" value="Cytochrome P450"/>
    <property type="match status" value="1"/>
</dbReference>
<dbReference type="HOGENOM" id="CLU_001570_5_2_1"/>
<dbReference type="InterPro" id="IPR001128">
    <property type="entry name" value="Cyt_P450"/>
</dbReference>
<evidence type="ECO:0000256" key="1">
    <source>
        <dbReference type="ARBA" id="ARBA00001971"/>
    </source>
</evidence>
<proteinExistence type="inferred from homology"/>
<dbReference type="Proteomes" id="UP000009022">
    <property type="component" value="Unassembled WGS sequence"/>
</dbReference>
<dbReference type="InterPro" id="IPR050705">
    <property type="entry name" value="Cytochrome_P450_3A"/>
</dbReference>
<dbReference type="RefSeq" id="XP_002111313.1">
    <property type="nucleotide sequence ID" value="XM_002111277.1"/>
</dbReference>
<dbReference type="GO" id="GO:0004497">
    <property type="term" value="F:monooxygenase activity"/>
    <property type="evidence" value="ECO:0007669"/>
    <property type="project" value="UniProtKB-KW"/>
</dbReference>
<dbReference type="CDD" id="cd11055">
    <property type="entry name" value="CYP3A-like"/>
    <property type="match status" value="1"/>
</dbReference>
<evidence type="ECO:0000256" key="5">
    <source>
        <dbReference type="ARBA" id="ARBA00023002"/>
    </source>
</evidence>
<organism evidence="12 13">
    <name type="scientific">Trichoplax adhaerens</name>
    <name type="common">Trichoplax reptans</name>
    <dbReference type="NCBI Taxonomy" id="10228"/>
    <lineage>
        <taxon>Eukaryota</taxon>
        <taxon>Metazoa</taxon>
        <taxon>Placozoa</taxon>
        <taxon>Uniplacotomia</taxon>
        <taxon>Trichoplacea</taxon>
        <taxon>Trichoplacidae</taxon>
        <taxon>Trichoplax</taxon>
    </lineage>
</organism>
<dbReference type="EMBL" id="DS985244">
    <property type="protein sequence ID" value="EDV25280.1"/>
    <property type="molecule type" value="Genomic_DNA"/>
</dbReference>
<evidence type="ECO:0000256" key="11">
    <source>
        <dbReference type="SAM" id="Phobius"/>
    </source>
</evidence>
<keyword evidence="11" id="KW-0812">Transmembrane</keyword>
<dbReference type="InterPro" id="IPR002401">
    <property type="entry name" value="Cyt_P450_E_grp-I"/>
</dbReference>
<dbReference type="PANTHER" id="PTHR24302">
    <property type="entry name" value="CYTOCHROME P450 FAMILY 3"/>
    <property type="match status" value="1"/>
</dbReference>
<dbReference type="GO" id="GO:0020037">
    <property type="term" value="F:heme binding"/>
    <property type="evidence" value="ECO:0007669"/>
    <property type="project" value="InterPro"/>
</dbReference>